<protein>
    <submittedName>
        <fullName evidence="1">Uncharacterized protein</fullName>
    </submittedName>
</protein>
<comment type="caution">
    <text evidence="1">The sequence shown here is derived from an EMBL/GenBank/DDBJ whole genome shotgun (WGS) entry which is preliminary data.</text>
</comment>
<evidence type="ECO:0000313" key="1">
    <source>
        <dbReference type="EMBL" id="KAI5668875.1"/>
    </source>
</evidence>
<dbReference type="Proteomes" id="UP001060085">
    <property type="component" value="Linkage Group LG04"/>
</dbReference>
<dbReference type="EMBL" id="CM044704">
    <property type="protein sequence ID" value="KAI5668875.1"/>
    <property type="molecule type" value="Genomic_DNA"/>
</dbReference>
<evidence type="ECO:0000313" key="2">
    <source>
        <dbReference type="Proteomes" id="UP001060085"/>
    </source>
</evidence>
<sequence>MDQYEDYLQENIIFKIRKIHKFFSGDVDPNTFEEFLEPEEYVDHGHLFTTDQIFNSKVELVDWAKETAMKANTYLIINQYLRSRTYDRRPYITLACKHGAAVKKTRSQLLTMKKKKFPSKGRVLTRTKKCGCPFKLKGEHMATSEN</sequence>
<keyword evidence="2" id="KW-1185">Reference proteome</keyword>
<name>A0ACC0B8F8_CATRO</name>
<proteinExistence type="predicted"/>
<accession>A0ACC0B8F8</accession>
<reference evidence="2" key="1">
    <citation type="journal article" date="2023" name="Nat. Plants">
        <title>Single-cell RNA sequencing provides a high-resolution roadmap for understanding the multicellular compartmentation of specialized metabolism.</title>
        <authorList>
            <person name="Sun S."/>
            <person name="Shen X."/>
            <person name="Li Y."/>
            <person name="Li Y."/>
            <person name="Wang S."/>
            <person name="Li R."/>
            <person name="Zhang H."/>
            <person name="Shen G."/>
            <person name="Guo B."/>
            <person name="Wei J."/>
            <person name="Xu J."/>
            <person name="St-Pierre B."/>
            <person name="Chen S."/>
            <person name="Sun C."/>
        </authorList>
    </citation>
    <scope>NUCLEOTIDE SEQUENCE [LARGE SCALE GENOMIC DNA]</scope>
</reference>
<gene>
    <name evidence="1" type="ORF">M9H77_18728</name>
</gene>
<organism evidence="1 2">
    <name type="scientific">Catharanthus roseus</name>
    <name type="common">Madagascar periwinkle</name>
    <name type="synonym">Vinca rosea</name>
    <dbReference type="NCBI Taxonomy" id="4058"/>
    <lineage>
        <taxon>Eukaryota</taxon>
        <taxon>Viridiplantae</taxon>
        <taxon>Streptophyta</taxon>
        <taxon>Embryophyta</taxon>
        <taxon>Tracheophyta</taxon>
        <taxon>Spermatophyta</taxon>
        <taxon>Magnoliopsida</taxon>
        <taxon>eudicotyledons</taxon>
        <taxon>Gunneridae</taxon>
        <taxon>Pentapetalae</taxon>
        <taxon>asterids</taxon>
        <taxon>lamiids</taxon>
        <taxon>Gentianales</taxon>
        <taxon>Apocynaceae</taxon>
        <taxon>Rauvolfioideae</taxon>
        <taxon>Vinceae</taxon>
        <taxon>Catharanthinae</taxon>
        <taxon>Catharanthus</taxon>
    </lineage>
</organism>